<name>A0ABS8IF60_9NOSO</name>
<evidence type="ECO:0000313" key="2">
    <source>
        <dbReference type="Proteomes" id="UP001199525"/>
    </source>
</evidence>
<evidence type="ECO:0000313" key="1">
    <source>
        <dbReference type="EMBL" id="MCC5602691.1"/>
    </source>
</evidence>
<gene>
    <name evidence="1" type="ORF">LC586_26730</name>
</gene>
<protein>
    <submittedName>
        <fullName evidence="1">Uncharacterized protein</fullName>
    </submittedName>
</protein>
<sequence>MALLDNLVNFIVTYHQKSGQSNSSNSVGVIPDVILAGAKVINPRS</sequence>
<dbReference type="RefSeq" id="WP_229488238.1">
    <property type="nucleotide sequence ID" value="NZ_JAIVFQ010000056.1"/>
</dbReference>
<proteinExistence type="predicted"/>
<accession>A0ABS8IF60</accession>
<dbReference type="Proteomes" id="UP001199525">
    <property type="component" value="Unassembled WGS sequence"/>
</dbReference>
<keyword evidence="2" id="KW-1185">Reference proteome</keyword>
<organism evidence="1 2">
    <name type="scientific">Nostoc favosum CHAB5714</name>
    <dbReference type="NCBI Taxonomy" id="2780399"/>
    <lineage>
        <taxon>Bacteria</taxon>
        <taxon>Bacillati</taxon>
        <taxon>Cyanobacteriota</taxon>
        <taxon>Cyanophyceae</taxon>
        <taxon>Nostocales</taxon>
        <taxon>Nostocaceae</taxon>
        <taxon>Nostoc</taxon>
        <taxon>Nostoc favosum</taxon>
    </lineage>
</organism>
<reference evidence="1 2" key="1">
    <citation type="journal article" date="2021" name="Microorganisms">
        <title>Genome Evolution of Filamentous Cyanobacterium Nostoc Species: From Facultative Symbiosis to Free Living.</title>
        <authorList>
            <person name="Huo D."/>
            <person name="Li H."/>
            <person name="Cai F."/>
            <person name="Guo X."/>
            <person name="Qiao Z."/>
            <person name="Wang W."/>
            <person name="Yu G."/>
            <person name="Li R."/>
        </authorList>
    </citation>
    <scope>NUCLEOTIDE SEQUENCE [LARGE SCALE GENOMIC DNA]</scope>
    <source>
        <strain evidence="1 2">CHAB 5714</strain>
    </source>
</reference>
<dbReference type="EMBL" id="JAIVFQ010000056">
    <property type="protein sequence ID" value="MCC5602691.1"/>
    <property type="molecule type" value="Genomic_DNA"/>
</dbReference>
<comment type="caution">
    <text evidence="1">The sequence shown here is derived from an EMBL/GenBank/DDBJ whole genome shotgun (WGS) entry which is preliminary data.</text>
</comment>